<keyword evidence="5" id="KW-0998">Cell outer membrane</keyword>
<comment type="caution">
    <text evidence="8">The sequence shown here is derived from an EMBL/GenBank/DDBJ whole genome shotgun (WGS) entry which is preliminary data.</text>
</comment>
<dbReference type="Proteomes" id="UP001258315">
    <property type="component" value="Unassembled WGS sequence"/>
</dbReference>
<gene>
    <name evidence="8" type="ORF">QE417_004540</name>
</gene>
<dbReference type="SUPFAM" id="SSF48452">
    <property type="entry name" value="TPR-like"/>
    <property type="match status" value="1"/>
</dbReference>
<feature type="domain" description="SusD-like N-terminal" evidence="7">
    <location>
        <begin position="86"/>
        <end position="238"/>
    </location>
</feature>
<comment type="similarity">
    <text evidence="2">Belongs to the SusD family.</text>
</comment>
<evidence type="ECO:0000256" key="4">
    <source>
        <dbReference type="ARBA" id="ARBA00023136"/>
    </source>
</evidence>
<keyword evidence="3" id="KW-0732">Signal</keyword>
<protein>
    <recommendedName>
        <fullName evidence="10">RagB/SusD family nutrient uptake outer membrane protein</fullName>
    </recommendedName>
</protein>
<name>A0ABU3H0B7_9SPHI</name>
<evidence type="ECO:0008006" key="10">
    <source>
        <dbReference type="Google" id="ProtNLM"/>
    </source>
</evidence>
<reference evidence="9" key="1">
    <citation type="submission" date="2023-07" db="EMBL/GenBank/DDBJ databases">
        <title>Functional and genomic diversity of the sorghum phyllosphere microbiome.</title>
        <authorList>
            <person name="Shade A."/>
        </authorList>
    </citation>
    <scope>NUCLEOTIDE SEQUENCE [LARGE SCALE GENOMIC DNA]</scope>
    <source>
        <strain evidence="9">SORGH_AS_0422</strain>
    </source>
</reference>
<proteinExistence type="inferred from homology"/>
<dbReference type="RefSeq" id="WP_311954064.1">
    <property type="nucleotide sequence ID" value="NZ_JAVLVU010000001.1"/>
</dbReference>
<dbReference type="InterPro" id="IPR012944">
    <property type="entry name" value="SusD_RagB_dom"/>
</dbReference>
<dbReference type="EMBL" id="JAVLVU010000001">
    <property type="protein sequence ID" value="MDT3405468.1"/>
    <property type="molecule type" value="Genomic_DNA"/>
</dbReference>
<evidence type="ECO:0000256" key="5">
    <source>
        <dbReference type="ARBA" id="ARBA00023237"/>
    </source>
</evidence>
<evidence type="ECO:0000256" key="1">
    <source>
        <dbReference type="ARBA" id="ARBA00004442"/>
    </source>
</evidence>
<evidence type="ECO:0000256" key="3">
    <source>
        <dbReference type="ARBA" id="ARBA00022729"/>
    </source>
</evidence>
<keyword evidence="4" id="KW-0472">Membrane</keyword>
<accession>A0ABU3H0B7</accession>
<dbReference type="Pfam" id="PF07980">
    <property type="entry name" value="SusD_RagB"/>
    <property type="match status" value="1"/>
</dbReference>
<keyword evidence="9" id="KW-1185">Reference proteome</keyword>
<dbReference type="InterPro" id="IPR011990">
    <property type="entry name" value="TPR-like_helical_dom_sf"/>
</dbReference>
<dbReference type="Gene3D" id="1.25.40.390">
    <property type="match status" value="1"/>
</dbReference>
<evidence type="ECO:0000313" key="9">
    <source>
        <dbReference type="Proteomes" id="UP001258315"/>
    </source>
</evidence>
<evidence type="ECO:0000256" key="2">
    <source>
        <dbReference type="ARBA" id="ARBA00006275"/>
    </source>
</evidence>
<dbReference type="Pfam" id="PF14322">
    <property type="entry name" value="SusD-like_3"/>
    <property type="match status" value="1"/>
</dbReference>
<feature type="domain" description="RagB/SusD" evidence="6">
    <location>
        <begin position="301"/>
        <end position="565"/>
    </location>
</feature>
<dbReference type="PROSITE" id="PS51257">
    <property type="entry name" value="PROKAR_LIPOPROTEIN"/>
    <property type="match status" value="1"/>
</dbReference>
<sequence>MKIRYIKYWGALVSATLLFSACKKDYLDIQPTDRIATSALQSDSTVFEAYVTNRYIGTQLTNKEGDGTPPGFGRGFEYAMWSSLTDESIYNNDDDTWLIQRGQLSPDNLGIANVFWGRGYRGIRECNFALSLLPNVPMSALHRNRIEGELKFVRAFRYFDLIRNYGGIVLMGDRVTQLGENFQDPALFKRSTIKESIDYVTAQLDDASAKLPLNNDGTWINGRATKGAALALKSRLLLYAASPLYAAGTWEAAANAAQAVIGLNKYNLYSGGYGNMFLVNETSETIFARYYTRDAGHVHLEIANGPNGYGGWAGNSPLQNLVDDYEMSNGKAITDPTSGFNANDPYANRDPRFAATIFYNGAQYRGRAIETFIPGGRDSRDGSENWNTSKTGYYLKKFINETYPIQNPWGNAGFQTWTYFRLSEILLNFAEAANEAYGPDVVPPGATYSARTAVNAIRARAGVNMPALANVSSKDQMRDAIRHERRIELAFEEHRFYDVRRWRIADVTENKPAMGVTITKTGTGFTFAPKVALDGRNFQTRHYWLPIPRAEIQASSNQLQQNSGYNN</sequence>
<dbReference type="InterPro" id="IPR033985">
    <property type="entry name" value="SusD-like_N"/>
</dbReference>
<evidence type="ECO:0000259" key="6">
    <source>
        <dbReference type="Pfam" id="PF07980"/>
    </source>
</evidence>
<comment type="subcellular location">
    <subcellularLocation>
        <location evidence="1">Cell outer membrane</location>
    </subcellularLocation>
</comment>
<evidence type="ECO:0000313" key="8">
    <source>
        <dbReference type="EMBL" id="MDT3405468.1"/>
    </source>
</evidence>
<evidence type="ECO:0000259" key="7">
    <source>
        <dbReference type="Pfam" id="PF14322"/>
    </source>
</evidence>
<organism evidence="8 9">
    <name type="scientific">Mucilaginibacter terrae</name>
    <dbReference type="NCBI Taxonomy" id="1955052"/>
    <lineage>
        <taxon>Bacteria</taxon>
        <taxon>Pseudomonadati</taxon>
        <taxon>Bacteroidota</taxon>
        <taxon>Sphingobacteriia</taxon>
        <taxon>Sphingobacteriales</taxon>
        <taxon>Sphingobacteriaceae</taxon>
        <taxon>Mucilaginibacter</taxon>
    </lineage>
</organism>